<keyword evidence="2" id="KW-1185">Reference proteome</keyword>
<dbReference type="Proteomes" id="UP001497744">
    <property type="component" value="Unassembled WGS sequence"/>
</dbReference>
<reference evidence="1 2" key="1">
    <citation type="submission" date="2021-06" db="EMBL/GenBank/DDBJ databases">
        <title>Genome sequence of Babesia caballi.</title>
        <authorList>
            <person name="Yamagishi J."/>
            <person name="Kidaka T."/>
            <person name="Ochi A."/>
        </authorList>
    </citation>
    <scope>NUCLEOTIDE SEQUENCE [LARGE SCALE GENOMIC DNA]</scope>
    <source>
        <strain evidence="1">USDA-D6B2</strain>
    </source>
</reference>
<protein>
    <submittedName>
        <fullName evidence="1">Uncharacterized protein</fullName>
    </submittedName>
</protein>
<dbReference type="EMBL" id="BPLF01000002">
    <property type="protein sequence ID" value="GIX63684.1"/>
    <property type="molecule type" value="Genomic_DNA"/>
</dbReference>
<sequence>MHVGLDLCLVLPLPRLRHLDAFNCAASPDVYLYTLQVALTRAVARKAPSLARDVLRRVPEARLSLLLAAGRVGRITRAVPDLNQVFGVRIGDAVYREERHIGRAALGQRDQRVRLELADVAHFRCAGGVPHAGRIWHLIVRAVVVGREEYQRGAAPACGDLDAPLPLLRLRERDRHAAEEEFRRNLRGGWLVFCGMLGAAALGGDRGIYLVLRDRLLHHYLEMRGLLLRKQRDVVGPRLRLLGRDCERLRGLFVDGKFLQVDVVGPEICQLRALPDHKPRNIVHRIVVFCRLGFELGDRHRERAFFHLFDQGPDRQSIFVGLCYHLSEHDGLADFLECHHPLGLTGGRGEGAVLRHHRDGFIEAAPLDHHTFVHRVVWQLLFLRQAVHCHAEAQVAAYFRRQRVRLAQRRVAAVDGAQLLLGGRTDC</sequence>
<evidence type="ECO:0000313" key="1">
    <source>
        <dbReference type="EMBL" id="GIX63684.1"/>
    </source>
</evidence>
<dbReference type="AlphaFoldDB" id="A0AAV4LUH9"/>
<gene>
    <name evidence="1" type="ORF">BcabD6B2_31190</name>
</gene>
<dbReference type="GeneID" id="94195165"/>
<dbReference type="RefSeq" id="XP_067715753.1">
    <property type="nucleotide sequence ID" value="XM_067859652.1"/>
</dbReference>
<accession>A0AAV4LUH9</accession>
<evidence type="ECO:0000313" key="2">
    <source>
        <dbReference type="Proteomes" id="UP001497744"/>
    </source>
</evidence>
<comment type="caution">
    <text evidence="1">The sequence shown here is derived from an EMBL/GenBank/DDBJ whole genome shotgun (WGS) entry which is preliminary data.</text>
</comment>
<organism evidence="1 2">
    <name type="scientific">Babesia caballi</name>
    <dbReference type="NCBI Taxonomy" id="5871"/>
    <lineage>
        <taxon>Eukaryota</taxon>
        <taxon>Sar</taxon>
        <taxon>Alveolata</taxon>
        <taxon>Apicomplexa</taxon>
        <taxon>Aconoidasida</taxon>
        <taxon>Piroplasmida</taxon>
        <taxon>Babesiidae</taxon>
        <taxon>Babesia</taxon>
    </lineage>
</organism>
<name>A0AAV4LUH9_BABCB</name>
<proteinExistence type="predicted"/>